<dbReference type="InParanoid" id="A0A1D8PG77"/>
<feature type="compositionally biased region" description="Low complexity" evidence="2">
    <location>
        <begin position="816"/>
        <end position="834"/>
    </location>
</feature>
<dbReference type="CGD" id="CAL0000181793">
    <property type="gene designation" value="orf19.9599"/>
</dbReference>
<dbReference type="KEGG" id="cal:CAALFM_C200730CA"/>
<feature type="region of interest" description="Disordered" evidence="2">
    <location>
        <begin position="441"/>
        <end position="479"/>
    </location>
</feature>
<feature type="compositionally biased region" description="Polar residues" evidence="2">
    <location>
        <begin position="875"/>
        <end position="895"/>
    </location>
</feature>
<evidence type="ECO:0000256" key="1">
    <source>
        <dbReference type="PROSITE-ProRule" id="PRU00042"/>
    </source>
</evidence>
<keyword evidence="6" id="KW-1185">Reference proteome</keyword>
<dbReference type="Gene3D" id="3.30.160.60">
    <property type="entry name" value="Classic Zinc Finger"/>
    <property type="match status" value="1"/>
</dbReference>
<evidence type="ECO:0000256" key="2">
    <source>
        <dbReference type="SAM" id="MobiDB-lite"/>
    </source>
</evidence>
<feature type="compositionally biased region" description="Polar residues" evidence="2">
    <location>
        <begin position="523"/>
        <end position="536"/>
    </location>
</feature>
<dbReference type="VEuPathDB" id="FungiDB:C2_00730C_A"/>
<feature type="region of interest" description="Disordered" evidence="2">
    <location>
        <begin position="523"/>
        <end position="559"/>
    </location>
</feature>
<evidence type="ECO:0000313" key="6">
    <source>
        <dbReference type="Proteomes" id="UP000000559"/>
    </source>
</evidence>
<feature type="compositionally biased region" description="Polar residues" evidence="2">
    <location>
        <begin position="944"/>
        <end position="955"/>
    </location>
</feature>
<protein>
    <recommendedName>
        <fullName evidence="3">C2H2-type domain-containing protein</fullName>
    </recommendedName>
</protein>
<dbReference type="Proteomes" id="UP000000559">
    <property type="component" value="Chromosome 2"/>
</dbReference>
<feature type="compositionally biased region" description="Basic and acidic residues" evidence="2">
    <location>
        <begin position="324"/>
        <end position="338"/>
    </location>
</feature>
<keyword evidence="1" id="KW-0863">Zinc-finger</keyword>
<keyword evidence="1" id="KW-0479">Metal-binding</keyword>
<sequence length="962" mass="107719">MSNSRGESPPILNMTTINLDFHPTELVKRITKRIPRSLPYYNNSDSEADSDDPIVAELMKLRPHSSRFIISNVLYNEEIVQYSAKLQELLYLLLEEKELDDNIRINLENSLSELTSSLPASKPDDYRYNNVSEPQTKKPKLQQNLPTPHPSQSTFPNNYLSKILIDNFDSLLKFSTSYFNLSLASHITKYVVELIYSLNYWEVVHLVYLNSNIINFLQLLDFEIVNGSFGPIVRPPENYLSDIMLQGLQYPYPYPFYNYSYHSFNSTVEEQKFKKISITPYVDITLKNVEEPVQKKKRGRGRKAKNALPNREDNDPATHIVKTQHPDVSKQGIEKDDALTAEVSGTVSEVSDNEMEKQPQPKTSVKSSVSPLASAMTLNATNTETMPVASDARKMSSVSVVSSTAMLPINTISSTYTNQPSYYATQSGQFFPKFGEFASDKHGTHLPVPRNDTSADRTGSLSASPIPAPNNPATHSYPYYPYSQSSYHYRHQSNDQTNISSLQNPKSNTISTMQSPNEIFVSGQQAESSYGNPSQEGSEKQSGLEDHSNTNTFHGLSPITNYQSGAGNILPSIDRLTNKSSSQSGFSDVGHYPKTSSFSKPSSVGAFGAGHNLSAGERDKYPYQGIHHSKDSTSPQQLENTSENVVKHEPQSIISDSAQFKNPMEGSSSNLVDSSDAQNHLSVDDKSKKPKTGVIHQCHLTDPNTLQECLKIFYGKNELLRHQEFVHATKKKIYKCIYCARIGAKVQSYPRHDSLARHIRRKHGITGKENKMAVNYAKENVEIIDPDQLITKQHDFQEPVVSESQVVFLPPKEVVPQQQKSQYQQEPPQFDQKLPPLPPQQQYPDPIRFEKPAGIPQFMSKFGESGTQLPSLQSYSIGVSQRHPSTTYPSRYTTQPPQPQDVHKYNDTLPTVSPSVGPGPGPVPVRQPSSVEGNNNNNSSYYNVTNHSQSPSNILEQPKKNQ</sequence>
<dbReference type="GeneID" id="3638913"/>
<feature type="region of interest" description="Disordered" evidence="2">
    <location>
        <begin position="293"/>
        <end position="370"/>
    </location>
</feature>
<feature type="compositionally biased region" description="Polar residues" evidence="2">
    <location>
        <begin position="549"/>
        <end position="559"/>
    </location>
</feature>
<feature type="region of interest" description="Disordered" evidence="2">
    <location>
        <begin position="875"/>
        <end position="962"/>
    </location>
</feature>
<organism evidence="5 6">
    <name type="scientific">Candida albicans (strain SC5314 / ATCC MYA-2876)</name>
    <name type="common">Yeast</name>
    <dbReference type="NCBI Taxonomy" id="237561"/>
    <lineage>
        <taxon>Eukaryota</taxon>
        <taxon>Fungi</taxon>
        <taxon>Dikarya</taxon>
        <taxon>Ascomycota</taxon>
        <taxon>Saccharomycotina</taxon>
        <taxon>Pichiomycetes</taxon>
        <taxon>Debaryomycetaceae</taxon>
        <taxon>Candida/Lodderomyces clade</taxon>
        <taxon>Candida</taxon>
    </lineage>
</organism>
<dbReference type="OrthoDB" id="4016549at2759"/>
<dbReference type="PROSITE" id="PS50157">
    <property type="entry name" value="ZINC_FINGER_C2H2_2"/>
    <property type="match status" value="1"/>
</dbReference>
<accession>A0A1D8PG77</accession>
<feature type="compositionally biased region" description="Basic and acidic residues" evidence="2">
    <location>
        <begin position="537"/>
        <end position="548"/>
    </location>
</feature>
<feature type="compositionally biased region" description="Polar residues" evidence="2">
    <location>
        <begin position="141"/>
        <end position="153"/>
    </location>
</feature>
<feature type="region of interest" description="Disordered" evidence="2">
    <location>
        <begin position="815"/>
        <end position="852"/>
    </location>
</feature>
<feature type="region of interest" description="Disordered" evidence="2">
    <location>
        <begin position="116"/>
        <end position="153"/>
    </location>
</feature>
<name>A0A1D8PG77_CANAL</name>
<feature type="compositionally biased region" description="Low complexity" evidence="2">
    <location>
        <begin position="926"/>
        <end position="943"/>
    </location>
</feature>
<feature type="domain" description="C2H2-type" evidence="3">
    <location>
        <begin position="696"/>
        <end position="732"/>
    </location>
</feature>
<dbReference type="GO" id="GO:0008270">
    <property type="term" value="F:zinc ion binding"/>
    <property type="evidence" value="ECO:0007669"/>
    <property type="project" value="UniProtKB-KW"/>
</dbReference>
<proteinExistence type="predicted"/>
<feature type="region of interest" description="Disordered" evidence="2">
    <location>
        <begin position="609"/>
        <end position="691"/>
    </location>
</feature>
<dbReference type="InterPro" id="IPR013087">
    <property type="entry name" value="Znf_C2H2_type"/>
</dbReference>
<feature type="compositionally biased region" description="Polar residues" evidence="2">
    <location>
        <begin position="360"/>
        <end position="370"/>
    </location>
</feature>
<evidence type="ECO:0000259" key="3">
    <source>
        <dbReference type="PROSITE" id="PS50157"/>
    </source>
</evidence>
<dbReference type="eggNOG" id="ENOG502SCJR">
    <property type="taxonomic scope" value="Eukaryota"/>
</dbReference>
<feature type="compositionally biased region" description="Polar residues" evidence="2">
    <location>
        <begin position="652"/>
        <end position="681"/>
    </location>
</feature>
<reference evidence="5 6" key="2">
    <citation type="journal article" date="2007" name="Genome Biol.">
        <title>Assembly of the Candida albicans genome into sixteen supercontigs aligned on the eight chromosomes.</title>
        <authorList>
            <person name="van het Hoog M."/>
            <person name="Rast T.J."/>
            <person name="Martchenko M."/>
            <person name="Grindle S."/>
            <person name="Dignard D."/>
            <person name="Hogues H."/>
            <person name="Cuomo C."/>
            <person name="Berriman M."/>
            <person name="Scherer S."/>
            <person name="Magee B.B."/>
            <person name="Whiteway M."/>
            <person name="Chibana H."/>
            <person name="Nantel A."/>
            <person name="Magee P.T."/>
        </authorList>
    </citation>
    <scope>GENOME REANNOTATION</scope>
    <source>
        <strain evidence="6">SC5314 / ATCC MYA-2876</strain>
    </source>
</reference>
<keyword evidence="1" id="KW-0862">Zinc</keyword>
<dbReference type="EMBL" id="CP017624">
    <property type="protein sequence ID" value="AOW27125.1"/>
    <property type="molecule type" value="Genomic_DNA"/>
</dbReference>
<feature type="compositionally biased region" description="Basic residues" evidence="2">
    <location>
        <begin position="295"/>
        <end position="305"/>
    </location>
</feature>
<dbReference type="AlphaFoldDB" id="A0A1D8PG77"/>
<feature type="compositionally biased region" description="Polar residues" evidence="2">
    <location>
        <begin position="632"/>
        <end position="644"/>
    </location>
</feature>
<evidence type="ECO:0000313" key="4">
    <source>
        <dbReference type="CGD" id="CAL0000181793"/>
    </source>
</evidence>
<dbReference type="RefSeq" id="XP_019330741.1">
    <property type="nucleotide sequence ID" value="XM_019475196.1"/>
</dbReference>
<evidence type="ECO:0000313" key="5">
    <source>
        <dbReference type="EMBL" id="AOW27125.1"/>
    </source>
</evidence>
<reference evidence="5 6" key="1">
    <citation type="journal article" date="2004" name="Proc. Natl. Acad. Sci. U.S.A.">
        <title>The diploid genome sequence of Candida albicans.</title>
        <authorList>
            <person name="Jones T."/>
            <person name="Federspiel N.A."/>
            <person name="Chibana H."/>
            <person name="Dungan J."/>
            <person name="Kalman S."/>
            <person name="Magee B.B."/>
            <person name="Newport G."/>
            <person name="Thorstenson Y.R."/>
            <person name="Agabian N."/>
            <person name="Magee P.T."/>
            <person name="Davis R.W."/>
            <person name="Scherer S."/>
        </authorList>
    </citation>
    <scope>NUCLEOTIDE SEQUENCE [LARGE SCALE GENOMIC DNA]</scope>
    <source>
        <strain evidence="6">SC5314 / ATCC MYA-2876</strain>
    </source>
</reference>
<gene>
    <name evidence="5" type="ordered locus">CAALFM_C200730CA</name>
    <name evidence="4" type="ordered locus">orf19.9599</name>
</gene>
<reference evidence="5 6" key="3">
    <citation type="journal article" date="2013" name="Genome Biol.">
        <title>Assembly of a phased diploid Candida albicans genome facilitates allele-specific measurements and provides a simple model for repeat and indel structure.</title>
        <authorList>
            <person name="Muzzey D."/>
            <person name="Schwartz K."/>
            <person name="Weissman J.S."/>
            <person name="Sherlock G."/>
        </authorList>
    </citation>
    <scope>NUCLEOTIDE SEQUENCE [LARGE SCALE GENOMIC DNA]</scope>
    <source>
        <strain evidence="6">SC5314 / ATCC MYA-2876</strain>
    </source>
</reference>